<keyword evidence="2" id="KW-1185">Reference proteome</keyword>
<accession>A0A9P1N442</accession>
<comment type="caution">
    <text evidence="1">The sequence shown here is derived from an EMBL/GenBank/DDBJ whole genome shotgun (WGS) entry which is preliminary data.</text>
</comment>
<evidence type="ECO:0000313" key="1">
    <source>
        <dbReference type="EMBL" id="CAI5447101.1"/>
    </source>
</evidence>
<dbReference type="Proteomes" id="UP001152747">
    <property type="component" value="Unassembled WGS sequence"/>
</dbReference>
<dbReference type="InterPro" id="IPR016186">
    <property type="entry name" value="C-type_lectin-like/link_sf"/>
</dbReference>
<gene>
    <name evidence="1" type="ORF">CAMP_LOCUS9738</name>
</gene>
<organism evidence="1 2">
    <name type="scientific">Caenorhabditis angaria</name>
    <dbReference type="NCBI Taxonomy" id="860376"/>
    <lineage>
        <taxon>Eukaryota</taxon>
        <taxon>Metazoa</taxon>
        <taxon>Ecdysozoa</taxon>
        <taxon>Nematoda</taxon>
        <taxon>Chromadorea</taxon>
        <taxon>Rhabditida</taxon>
        <taxon>Rhabditina</taxon>
        <taxon>Rhabditomorpha</taxon>
        <taxon>Rhabditoidea</taxon>
        <taxon>Rhabditidae</taxon>
        <taxon>Peloderinae</taxon>
        <taxon>Caenorhabditis</taxon>
    </lineage>
</organism>
<name>A0A9P1N442_9PELO</name>
<dbReference type="Gene3D" id="3.10.100.10">
    <property type="entry name" value="Mannose-Binding Protein A, subunit A"/>
    <property type="match status" value="1"/>
</dbReference>
<dbReference type="AlphaFoldDB" id="A0A9P1N442"/>
<dbReference type="SUPFAM" id="SSF56436">
    <property type="entry name" value="C-type lectin-like"/>
    <property type="match status" value="1"/>
</dbReference>
<dbReference type="InterPro" id="IPR016187">
    <property type="entry name" value="CTDL_fold"/>
</dbReference>
<reference evidence="1" key="1">
    <citation type="submission" date="2022-11" db="EMBL/GenBank/DDBJ databases">
        <authorList>
            <person name="Kikuchi T."/>
        </authorList>
    </citation>
    <scope>NUCLEOTIDE SEQUENCE</scope>
    <source>
        <strain evidence="1">PS1010</strain>
    </source>
</reference>
<proteinExistence type="predicted"/>
<dbReference type="EMBL" id="CANHGI010000004">
    <property type="protein sequence ID" value="CAI5447101.1"/>
    <property type="molecule type" value="Genomic_DNA"/>
</dbReference>
<evidence type="ECO:0000313" key="2">
    <source>
        <dbReference type="Proteomes" id="UP001152747"/>
    </source>
</evidence>
<dbReference type="PANTHER" id="PTHR23124">
    <property type="entry name" value="C-TYPE LECTIN DOMAIN-CONTAINING PROTEIN-RELATED-RELATED"/>
    <property type="match status" value="1"/>
</dbReference>
<protein>
    <recommendedName>
        <fullName evidence="3">C-type lectin domain-containing protein</fullName>
    </recommendedName>
</protein>
<sequence>MLFLMFSILGVVIGCNVRPLDVKCDEGWTPVQRKLSGRCLKIVETTNQPDCYNTNGWFSGVESYDELNTIMSMMKAEEITMVSVWVSIEQNCDCSNGTCPITEECKIPSVWNWIDETVTGREMFEAVKPQFLDQNRYGTSIAISTDNDTGLIDVDYLHTTISYYVCGKKSN</sequence>
<evidence type="ECO:0008006" key="3">
    <source>
        <dbReference type="Google" id="ProtNLM"/>
    </source>
</evidence>